<comment type="caution">
    <text evidence="1">The sequence shown here is derived from an EMBL/GenBank/DDBJ whole genome shotgun (WGS) entry which is preliminary data.</text>
</comment>
<dbReference type="AlphaFoldDB" id="A0A7Y4INF7"/>
<reference evidence="1 2" key="1">
    <citation type="submission" date="2020-05" db="EMBL/GenBank/DDBJ databases">
        <authorList>
            <person name="Whitworth D."/>
        </authorList>
    </citation>
    <scope>NUCLEOTIDE SEQUENCE [LARGE SCALE GENOMIC DNA]</scope>
    <source>
        <strain evidence="1 2">AM005</strain>
    </source>
</reference>
<protein>
    <submittedName>
        <fullName evidence="1">Uncharacterized protein</fullName>
    </submittedName>
</protein>
<accession>A0A7Y4INF7</accession>
<proteinExistence type="predicted"/>
<sequence>MARRWPASRAAEIQVSTQRVDKSWQQKGLKEYSTEALLGTLGHYGIAVGEDDFRKLAETAFPLGIAQQWRPQWKGTGPFKDFAVAAAVELWSRWMPDRVAPMEMADTLANLMQQLSFLLGGRQDAAVDAAFEKMNAVRAKMPLDEKGAPQERFMREALAPFTEKQAEIFDSLAEALASSGHVGHAESFADLEEFLLPDRRGISRAIVRAAKGELGPATEDMVKLTEDTERSPIARLLAVDGLIHIKAHGQAAAAARTLLAAAENGGDLHLALDLVPRLEHVYKAQNDRESLMELMGISERLEAAHDKIHPGHRRHRHGR</sequence>
<dbReference type="EMBL" id="JABFNT010000122">
    <property type="protein sequence ID" value="NOJ82311.1"/>
    <property type="molecule type" value="Genomic_DNA"/>
</dbReference>
<evidence type="ECO:0000313" key="1">
    <source>
        <dbReference type="EMBL" id="NOJ82311.1"/>
    </source>
</evidence>
<organism evidence="1 2">
    <name type="scientific">Myxococcus xanthus</name>
    <dbReference type="NCBI Taxonomy" id="34"/>
    <lineage>
        <taxon>Bacteria</taxon>
        <taxon>Pseudomonadati</taxon>
        <taxon>Myxococcota</taxon>
        <taxon>Myxococcia</taxon>
        <taxon>Myxococcales</taxon>
        <taxon>Cystobacterineae</taxon>
        <taxon>Myxococcaceae</taxon>
        <taxon>Myxococcus</taxon>
    </lineage>
</organism>
<gene>
    <name evidence="1" type="ORF">HNV28_28970</name>
</gene>
<name>A0A7Y4INF7_MYXXA</name>
<evidence type="ECO:0000313" key="2">
    <source>
        <dbReference type="Proteomes" id="UP000533080"/>
    </source>
</evidence>
<dbReference type="Proteomes" id="UP000533080">
    <property type="component" value="Unassembled WGS sequence"/>
</dbReference>